<dbReference type="GO" id="GO:0005730">
    <property type="term" value="C:nucleolus"/>
    <property type="evidence" value="ECO:0007669"/>
    <property type="project" value="TreeGrafter"/>
</dbReference>
<dbReference type="SMART" id="SM00360">
    <property type="entry name" value="RRM"/>
    <property type="match status" value="1"/>
</dbReference>
<feature type="domain" description="RRM" evidence="5">
    <location>
        <begin position="216"/>
        <end position="292"/>
    </location>
</feature>
<dbReference type="PANTHER" id="PTHR23236">
    <property type="entry name" value="EUKARYOTIC TRANSLATION INITIATION FACTOR 4B/4H"/>
    <property type="match status" value="1"/>
</dbReference>
<feature type="region of interest" description="Disordered" evidence="3">
    <location>
        <begin position="117"/>
        <end position="164"/>
    </location>
</feature>
<feature type="region of interest" description="Disordered" evidence="3">
    <location>
        <begin position="286"/>
        <end position="308"/>
    </location>
</feature>
<protein>
    <recommendedName>
        <fullName evidence="5">RRM domain-containing protein</fullName>
    </recommendedName>
</protein>
<evidence type="ECO:0000256" key="1">
    <source>
        <dbReference type="ARBA" id="ARBA00022884"/>
    </source>
</evidence>
<evidence type="ECO:0000256" key="3">
    <source>
        <dbReference type="SAM" id="MobiDB-lite"/>
    </source>
</evidence>
<dbReference type="PROSITE" id="PS50102">
    <property type="entry name" value="RRM"/>
    <property type="match status" value="1"/>
</dbReference>
<dbReference type="PANTHER" id="PTHR23236:SF51">
    <property type="entry name" value="NUCLEOLAR PROTEIN 6"/>
    <property type="match status" value="1"/>
</dbReference>
<keyword evidence="1 2" id="KW-0694">RNA-binding</keyword>
<feature type="region of interest" description="Disordered" evidence="3">
    <location>
        <begin position="80"/>
        <end position="105"/>
    </location>
</feature>
<sequence length="308" mass="34066">MVPVSDRKSRFHLLVTLTVTSLGAFADDDVLKEALRYTRLPVTAGVTMSSPTANGQTKTQGRVDRRKEWWSKNKEFKSKLRDRSTLAKKENEQHPQISVPKVETSSRGFRSAVVSKLASAVPPNKSKKPVLNAKKLSPQSKQKTSKLSSKPQVKTDKVSHKKKPKIVSKPVVAVNSAKAKVEKAVKEAVNLEMSEISMNARGVEAAAVGAHIPQRYILFIGNLPYTIDKGQLMSHFRKTGGVKSIRIPKDKSGKGKGFAYVEFKDRISHGIALRLHHTTLGGRRINVEFSTSESKKKSQENSQDSQES</sequence>
<feature type="compositionally biased region" description="Low complexity" evidence="3">
    <location>
        <begin position="134"/>
        <end position="152"/>
    </location>
</feature>
<dbReference type="CDD" id="cd12400">
    <property type="entry name" value="RRM_Nop6"/>
    <property type="match status" value="1"/>
</dbReference>
<dbReference type="AlphaFoldDB" id="A0AAN9G1Y7"/>
<dbReference type="Gene3D" id="3.30.70.330">
    <property type="match status" value="1"/>
</dbReference>
<keyword evidence="7" id="KW-1185">Reference proteome</keyword>
<evidence type="ECO:0000259" key="5">
    <source>
        <dbReference type="PROSITE" id="PS50102"/>
    </source>
</evidence>
<evidence type="ECO:0000313" key="6">
    <source>
        <dbReference type="EMBL" id="KAK7092343.1"/>
    </source>
</evidence>
<gene>
    <name evidence="6" type="ORF">V1264_008098</name>
</gene>
<name>A0AAN9G1Y7_9CAEN</name>
<dbReference type="EMBL" id="JBAMIC010000021">
    <property type="protein sequence ID" value="KAK7092343.1"/>
    <property type="molecule type" value="Genomic_DNA"/>
</dbReference>
<dbReference type="SUPFAM" id="SSF54928">
    <property type="entry name" value="RNA-binding domain, RBD"/>
    <property type="match status" value="1"/>
</dbReference>
<dbReference type="GO" id="GO:0019843">
    <property type="term" value="F:rRNA binding"/>
    <property type="evidence" value="ECO:0007669"/>
    <property type="project" value="TreeGrafter"/>
</dbReference>
<feature type="region of interest" description="Disordered" evidence="3">
    <location>
        <begin position="46"/>
        <end position="65"/>
    </location>
</feature>
<evidence type="ECO:0000256" key="2">
    <source>
        <dbReference type="PROSITE-ProRule" id="PRU00176"/>
    </source>
</evidence>
<accession>A0AAN9G1Y7</accession>
<organism evidence="6 7">
    <name type="scientific">Littorina saxatilis</name>
    <dbReference type="NCBI Taxonomy" id="31220"/>
    <lineage>
        <taxon>Eukaryota</taxon>
        <taxon>Metazoa</taxon>
        <taxon>Spiralia</taxon>
        <taxon>Lophotrochozoa</taxon>
        <taxon>Mollusca</taxon>
        <taxon>Gastropoda</taxon>
        <taxon>Caenogastropoda</taxon>
        <taxon>Littorinimorpha</taxon>
        <taxon>Littorinoidea</taxon>
        <taxon>Littorinidae</taxon>
        <taxon>Littorina</taxon>
    </lineage>
</organism>
<proteinExistence type="predicted"/>
<keyword evidence="4" id="KW-0732">Signal</keyword>
<dbReference type="InterPro" id="IPR034228">
    <property type="entry name" value="Nop6_RRM"/>
</dbReference>
<dbReference type="GO" id="GO:0042274">
    <property type="term" value="P:ribosomal small subunit biogenesis"/>
    <property type="evidence" value="ECO:0007669"/>
    <property type="project" value="TreeGrafter"/>
</dbReference>
<dbReference type="InterPro" id="IPR000504">
    <property type="entry name" value="RRM_dom"/>
</dbReference>
<dbReference type="InterPro" id="IPR012677">
    <property type="entry name" value="Nucleotide-bd_a/b_plait_sf"/>
</dbReference>
<reference evidence="6 7" key="1">
    <citation type="submission" date="2024-02" db="EMBL/GenBank/DDBJ databases">
        <title>Chromosome-scale genome assembly of the rough periwinkle Littorina saxatilis.</title>
        <authorList>
            <person name="De Jode A."/>
            <person name="Faria R."/>
            <person name="Formenti G."/>
            <person name="Sims Y."/>
            <person name="Smith T.P."/>
            <person name="Tracey A."/>
            <person name="Wood J.M.D."/>
            <person name="Zagrodzka Z.B."/>
            <person name="Johannesson K."/>
            <person name="Butlin R.K."/>
            <person name="Leder E.H."/>
        </authorList>
    </citation>
    <scope>NUCLEOTIDE SEQUENCE [LARGE SCALE GENOMIC DNA]</scope>
    <source>
        <strain evidence="6">Snail1</strain>
        <tissue evidence="6">Muscle</tissue>
    </source>
</reference>
<dbReference type="InterPro" id="IPR035979">
    <property type="entry name" value="RBD_domain_sf"/>
</dbReference>
<evidence type="ECO:0000256" key="4">
    <source>
        <dbReference type="SAM" id="SignalP"/>
    </source>
</evidence>
<dbReference type="Pfam" id="PF00076">
    <property type="entry name" value="RRM_1"/>
    <property type="match status" value="1"/>
</dbReference>
<feature type="compositionally biased region" description="Polar residues" evidence="3">
    <location>
        <begin position="46"/>
        <end position="60"/>
    </location>
</feature>
<dbReference type="Proteomes" id="UP001374579">
    <property type="component" value="Unassembled WGS sequence"/>
</dbReference>
<feature type="compositionally biased region" description="Basic and acidic residues" evidence="3">
    <location>
        <begin position="80"/>
        <end position="93"/>
    </location>
</feature>
<feature type="chain" id="PRO_5042858909" description="RRM domain-containing protein" evidence="4">
    <location>
        <begin position="27"/>
        <end position="308"/>
    </location>
</feature>
<comment type="caution">
    <text evidence="6">The sequence shown here is derived from an EMBL/GenBank/DDBJ whole genome shotgun (WGS) entry which is preliminary data.</text>
</comment>
<feature type="signal peptide" evidence="4">
    <location>
        <begin position="1"/>
        <end position="26"/>
    </location>
</feature>
<evidence type="ECO:0000313" key="7">
    <source>
        <dbReference type="Proteomes" id="UP001374579"/>
    </source>
</evidence>